<reference evidence="10 11" key="1">
    <citation type="submission" date="2019-11" db="EMBL/GenBank/DDBJ databases">
        <title>Whole genome sequence of Haloferax sp. MBLA0076.</title>
        <authorList>
            <person name="Seo M.-J."/>
            <person name="Cho E.-S."/>
        </authorList>
    </citation>
    <scope>NUCLEOTIDE SEQUENCE [LARGE SCALE GENOMIC DNA]</scope>
    <source>
        <strain evidence="10 11">MBLA0076</strain>
    </source>
</reference>
<dbReference type="NCBIfam" id="TIGR00974">
    <property type="entry name" value="3a0107s02c"/>
    <property type="match status" value="1"/>
</dbReference>
<dbReference type="PANTHER" id="PTHR43470:SF5">
    <property type="entry name" value="PHOSPHATE TRANSPORT SYSTEM PERMEASE PROTEIN PSTA"/>
    <property type="match status" value="1"/>
</dbReference>
<dbReference type="InterPro" id="IPR035906">
    <property type="entry name" value="MetI-like_sf"/>
</dbReference>
<dbReference type="EMBL" id="WKJO01000001">
    <property type="protein sequence ID" value="MRX21960.1"/>
    <property type="molecule type" value="Genomic_DNA"/>
</dbReference>
<keyword evidence="11" id="KW-1185">Reference proteome</keyword>
<evidence type="ECO:0000256" key="5">
    <source>
        <dbReference type="ARBA" id="ARBA00022692"/>
    </source>
</evidence>
<dbReference type="CDD" id="cd06261">
    <property type="entry name" value="TM_PBP2"/>
    <property type="match status" value="1"/>
</dbReference>
<gene>
    <name evidence="10" type="primary">pstA</name>
    <name evidence="10" type="ORF">GJR96_08320</name>
</gene>
<evidence type="ECO:0000313" key="10">
    <source>
        <dbReference type="EMBL" id="MRX21960.1"/>
    </source>
</evidence>
<dbReference type="GO" id="GO:0035435">
    <property type="term" value="P:phosphate ion transmembrane transport"/>
    <property type="evidence" value="ECO:0007669"/>
    <property type="project" value="InterPro"/>
</dbReference>
<feature type="transmembrane region" description="Helical" evidence="8">
    <location>
        <begin position="326"/>
        <end position="347"/>
    </location>
</feature>
<feature type="transmembrane region" description="Helical" evidence="8">
    <location>
        <begin position="240"/>
        <end position="262"/>
    </location>
</feature>
<keyword evidence="4 8" id="KW-1003">Cell membrane</keyword>
<comment type="similarity">
    <text evidence="2 8">Belongs to the binding-protein-dependent transport system permease family. CysTW subfamily.</text>
</comment>
<keyword evidence="3" id="KW-0813">Transport</keyword>
<feature type="transmembrane region" description="Helical" evidence="8">
    <location>
        <begin position="59"/>
        <end position="80"/>
    </location>
</feature>
<feature type="transmembrane region" description="Helical" evidence="8">
    <location>
        <begin position="367"/>
        <end position="388"/>
    </location>
</feature>
<proteinExistence type="inferred from homology"/>
<feature type="transmembrane region" description="Helical" evidence="8">
    <location>
        <begin position="180"/>
        <end position="201"/>
    </location>
</feature>
<feature type="transmembrane region" description="Helical" evidence="8">
    <location>
        <begin position="150"/>
        <end position="168"/>
    </location>
</feature>
<comment type="caution">
    <text evidence="8">Lacks conserved residue(s) required for the propagation of feature annotation.</text>
</comment>
<evidence type="ECO:0000256" key="4">
    <source>
        <dbReference type="ARBA" id="ARBA00022475"/>
    </source>
</evidence>
<organism evidence="10 11">
    <name type="scientific">Haloferax litoreum</name>
    <dbReference type="NCBI Taxonomy" id="2666140"/>
    <lineage>
        <taxon>Archaea</taxon>
        <taxon>Methanobacteriati</taxon>
        <taxon>Methanobacteriota</taxon>
        <taxon>Stenosarchaea group</taxon>
        <taxon>Halobacteria</taxon>
        <taxon>Halobacteriales</taxon>
        <taxon>Haloferacaceae</taxon>
        <taxon>Haloferax</taxon>
    </lineage>
</organism>
<evidence type="ECO:0000256" key="3">
    <source>
        <dbReference type="ARBA" id="ARBA00022448"/>
    </source>
</evidence>
<evidence type="ECO:0000256" key="8">
    <source>
        <dbReference type="RuleBase" id="RU363043"/>
    </source>
</evidence>
<evidence type="ECO:0000256" key="2">
    <source>
        <dbReference type="ARBA" id="ARBA00007069"/>
    </source>
</evidence>
<evidence type="ECO:0000256" key="1">
    <source>
        <dbReference type="ARBA" id="ARBA00004651"/>
    </source>
</evidence>
<keyword evidence="5 8" id="KW-0812">Transmembrane</keyword>
<dbReference type="GO" id="GO:0005315">
    <property type="term" value="F:phosphate transmembrane transporter activity"/>
    <property type="evidence" value="ECO:0007669"/>
    <property type="project" value="InterPro"/>
</dbReference>
<evidence type="ECO:0000256" key="7">
    <source>
        <dbReference type="ARBA" id="ARBA00023136"/>
    </source>
</evidence>
<keyword evidence="6 8" id="KW-1133">Transmembrane helix</keyword>
<feature type="transmembrane region" description="Helical" evidence="8">
    <location>
        <begin position="89"/>
        <end position="112"/>
    </location>
</feature>
<evidence type="ECO:0000313" key="11">
    <source>
        <dbReference type="Proteomes" id="UP000439022"/>
    </source>
</evidence>
<keyword evidence="7 8" id="KW-0472">Membrane</keyword>
<feature type="transmembrane region" description="Helical" evidence="8">
    <location>
        <begin position="213"/>
        <end position="234"/>
    </location>
</feature>
<dbReference type="GO" id="GO:0005886">
    <property type="term" value="C:plasma membrane"/>
    <property type="evidence" value="ECO:0007669"/>
    <property type="project" value="UniProtKB-SubCell"/>
</dbReference>
<dbReference type="InterPro" id="IPR000515">
    <property type="entry name" value="MetI-like"/>
</dbReference>
<evidence type="ECO:0000259" key="9">
    <source>
        <dbReference type="PROSITE" id="PS50928"/>
    </source>
</evidence>
<name>A0A6A8GJT4_9EURY</name>
<evidence type="ECO:0000256" key="6">
    <source>
        <dbReference type="ARBA" id="ARBA00022989"/>
    </source>
</evidence>
<dbReference type="Pfam" id="PF00528">
    <property type="entry name" value="BPD_transp_1"/>
    <property type="match status" value="1"/>
</dbReference>
<dbReference type="Proteomes" id="UP000439022">
    <property type="component" value="Unassembled WGS sequence"/>
</dbReference>
<protein>
    <recommendedName>
        <fullName evidence="8">Phosphate transport system permease protein PstA</fullName>
    </recommendedName>
</protein>
<sequence length="542" mass="56438">MATQSDTDQIQGFGQVSRTTGIIFRYLLMGATMFGIVTLAILLVYVANDAIQPLTADAGWYLVFFATFVAPSTLVGAYLYRTNVDALKLGLLVVGMLAVTLMFSGGVAIVFVDIVPPLVSLSYAIGLVVPFAAVVLMTKYEDAIPFTARVAATGAIFFLSLFGIPGYYHSIPEMVQKIPVVPTEWVIITLVFGGVVAVVVGQYFARIRENARAGVVAGVAALAATGVAAASGMFTGVNPTALAVVAAGAFVPTAAYAGGAALTREEERIGLLFAAVVIGGSLVGAGVVDVLGFAGPQSWVDWQFLTSSHSGTAENAGLYPAIGGSILLMVTVAALSFPLGVGAAVYLEEYAPDNVFTRFIDVNISNLAGVPSVVYGLLGLGVFVTYLGQPTGTVLIGGATLALLILPIVIISSREAIRSVPQDMRQASYGMGATRWQTVKNVVLPEAFPGILTGTILALGRAIGETAPLIMIGAPNVLFNLPTELSSKVSAMPLQVYAWSSLFASEDFYTKAVPAGVVVLLAVLLAMNSVAIVLRNKFESES</sequence>
<feature type="transmembrane region" description="Helical" evidence="8">
    <location>
        <begin position="512"/>
        <end position="534"/>
    </location>
</feature>
<feature type="domain" description="ABC transmembrane type-1" evidence="9">
    <location>
        <begin position="322"/>
        <end position="531"/>
    </location>
</feature>
<dbReference type="SUPFAM" id="SSF161098">
    <property type="entry name" value="MetI-like"/>
    <property type="match status" value="1"/>
</dbReference>
<comment type="subcellular location">
    <subcellularLocation>
        <location evidence="1 8">Cell membrane</location>
        <topology evidence="1 8">Multi-pass membrane protein</topology>
    </subcellularLocation>
</comment>
<comment type="caution">
    <text evidence="10">The sequence shown here is derived from an EMBL/GenBank/DDBJ whole genome shotgun (WGS) entry which is preliminary data.</text>
</comment>
<feature type="transmembrane region" description="Helical" evidence="8">
    <location>
        <begin position="394"/>
        <end position="412"/>
    </location>
</feature>
<dbReference type="AlphaFoldDB" id="A0A6A8GJT4"/>
<dbReference type="PANTHER" id="PTHR43470">
    <property type="entry name" value="PHOSPHATE TRANSPORT SYSTEM PERMEASE PROTEIN PSTA-RELATED"/>
    <property type="match status" value="1"/>
</dbReference>
<dbReference type="PROSITE" id="PS50928">
    <property type="entry name" value="ABC_TM1"/>
    <property type="match status" value="1"/>
</dbReference>
<feature type="transmembrane region" description="Helical" evidence="8">
    <location>
        <begin position="118"/>
        <end position="138"/>
    </location>
</feature>
<accession>A0A6A8GJT4</accession>
<dbReference type="Gene3D" id="1.10.3720.10">
    <property type="entry name" value="MetI-like"/>
    <property type="match status" value="1"/>
</dbReference>
<dbReference type="InterPro" id="IPR005672">
    <property type="entry name" value="Phosphate_PstA"/>
</dbReference>
<dbReference type="RefSeq" id="WP_151162517.1">
    <property type="nucleotide sequence ID" value="NZ_WKJO01000001.1"/>
</dbReference>
<feature type="transmembrane region" description="Helical" evidence="8">
    <location>
        <begin position="26"/>
        <end position="47"/>
    </location>
</feature>
<feature type="transmembrane region" description="Helical" evidence="8">
    <location>
        <begin position="269"/>
        <end position="294"/>
    </location>
</feature>